<organism evidence="3 4">
    <name type="scientific">Pseudocercospora eumusae</name>
    <dbReference type="NCBI Taxonomy" id="321146"/>
    <lineage>
        <taxon>Eukaryota</taxon>
        <taxon>Fungi</taxon>
        <taxon>Dikarya</taxon>
        <taxon>Ascomycota</taxon>
        <taxon>Pezizomycotina</taxon>
        <taxon>Dothideomycetes</taxon>
        <taxon>Dothideomycetidae</taxon>
        <taxon>Mycosphaerellales</taxon>
        <taxon>Mycosphaerellaceae</taxon>
        <taxon>Pseudocercospora</taxon>
    </lineage>
</organism>
<feature type="domain" description="J" evidence="2">
    <location>
        <begin position="24"/>
        <end position="85"/>
    </location>
</feature>
<dbReference type="EMBL" id="LFZN01000085">
    <property type="protein sequence ID" value="KXS99820.1"/>
    <property type="molecule type" value="Genomic_DNA"/>
</dbReference>
<name>A0A139HBJ5_9PEZI</name>
<evidence type="ECO:0000313" key="3">
    <source>
        <dbReference type="EMBL" id="KXS99820.1"/>
    </source>
</evidence>
<dbReference type="Pfam" id="PF00226">
    <property type="entry name" value="DnaJ"/>
    <property type="match status" value="1"/>
</dbReference>
<evidence type="ECO:0000256" key="1">
    <source>
        <dbReference type="SAM" id="MobiDB-lite"/>
    </source>
</evidence>
<proteinExistence type="predicted"/>
<evidence type="ECO:0000259" key="2">
    <source>
        <dbReference type="PROSITE" id="PS50076"/>
    </source>
</evidence>
<dbReference type="PROSITE" id="PS50076">
    <property type="entry name" value="DNAJ_2"/>
    <property type="match status" value="1"/>
</dbReference>
<evidence type="ECO:0000313" key="4">
    <source>
        <dbReference type="Proteomes" id="UP000070133"/>
    </source>
</evidence>
<dbReference type="AlphaFoldDB" id="A0A139HBJ5"/>
<keyword evidence="4" id="KW-1185">Reference proteome</keyword>
<dbReference type="Proteomes" id="UP000070133">
    <property type="component" value="Unassembled WGS sequence"/>
</dbReference>
<feature type="region of interest" description="Disordered" evidence="1">
    <location>
        <begin position="148"/>
        <end position="215"/>
    </location>
</feature>
<gene>
    <name evidence="3" type="ORF">AC578_8880</name>
</gene>
<feature type="compositionally biased region" description="Basic and acidic residues" evidence="1">
    <location>
        <begin position="148"/>
        <end position="182"/>
    </location>
</feature>
<dbReference type="Gene3D" id="1.10.287.110">
    <property type="entry name" value="DnaJ domain"/>
    <property type="match status" value="1"/>
</dbReference>
<dbReference type="OrthoDB" id="442087at2759"/>
<dbReference type="InterPro" id="IPR001623">
    <property type="entry name" value="DnaJ_domain"/>
</dbReference>
<dbReference type="CDD" id="cd06257">
    <property type="entry name" value="DnaJ"/>
    <property type="match status" value="1"/>
</dbReference>
<accession>A0A139HBJ5</accession>
<sequence length="303" mass="33892">MDRTNDLEEVPLPTLYLQIQYADSPYEILGISSQPSTASALRDVYRALALRIHPDKAPSTQLRELHTSLFQKIFTAYETLLKQLDHDEDEDAHIFQPKHLPESEASLHARNIAFKEALRDARDRAIAAKHAEERAQEARREALKAKNERLAAKREEKAAKAEHDREERARAIENRRRGDIRCSRGQKLKTGPKPLGPLRNKPTAKPFPEETFSGPAATKADISHRWDKQLLSGGGAGSVSLALKKEREQSSAARLQRETLALCEESGDCHQGLHAAIAELELLNDLGKADARGEKRTVEALEV</sequence>
<dbReference type="InterPro" id="IPR036869">
    <property type="entry name" value="J_dom_sf"/>
</dbReference>
<dbReference type="SMART" id="SM00271">
    <property type="entry name" value="DnaJ"/>
    <property type="match status" value="1"/>
</dbReference>
<protein>
    <recommendedName>
        <fullName evidence="2">J domain-containing protein</fullName>
    </recommendedName>
</protein>
<dbReference type="STRING" id="321146.A0A139HBJ5"/>
<reference evidence="3 4" key="1">
    <citation type="submission" date="2015-07" db="EMBL/GenBank/DDBJ databases">
        <title>Comparative genomics of the Sigatoka disease complex on banana suggests a link between parallel evolutionary changes in Pseudocercospora fijiensis and Pseudocercospora eumusae and increased virulence on the banana host.</title>
        <authorList>
            <person name="Chang T.-C."/>
            <person name="Salvucci A."/>
            <person name="Crous P.W."/>
            <person name="Stergiopoulos I."/>
        </authorList>
    </citation>
    <scope>NUCLEOTIDE SEQUENCE [LARGE SCALE GENOMIC DNA]</scope>
    <source>
        <strain evidence="3 4">CBS 114824</strain>
    </source>
</reference>
<dbReference type="SUPFAM" id="SSF46565">
    <property type="entry name" value="Chaperone J-domain"/>
    <property type="match status" value="1"/>
</dbReference>
<comment type="caution">
    <text evidence="3">The sequence shown here is derived from an EMBL/GenBank/DDBJ whole genome shotgun (WGS) entry which is preliminary data.</text>
</comment>